<dbReference type="EMBL" id="APPC01000018">
    <property type="protein sequence ID" value="ENU91853.1"/>
    <property type="molecule type" value="Genomic_DNA"/>
</dbReference>
<proteinExistence type="predicted"/>
<evidence type="ECO:0000313" key="5">
    <source>
        <dbReference type="Proteomes" id="UP000013049"/>
    </source>
</evidence>
<organism evidence="4 5">
    <name type="scientific">Acinetobacter vivianii</name>
    <dbReference type="NCBI Taxonomy" id="1776742"/>
    <lineage>
        <taxon>Bacteria</taxon>
        <taxon>Pseudomonadati</taxon>
        <taxon>Pseudomonadota</taxon>
        <taxon>Gammaproteobacteria</taxon>
        <taxon>Moraxellales</taxon>
        <taxon>Moraxellaceae</taxon>
        <taxon>Acinetobacter</taxon>
    </lineage>
</organism>
<comment type="caution">
    <text evidence="4">The sequence shown here is derived from an EMBL/GenBank/DDBJ whole genome shotgun (WGS) entry which is preliminary data.</text>
</comment>
<accession>N8W4T6</accession>
<dbReference type="PANTHER" id="PTHR23150:SF19">
    <property type="entry name" value="FORMYLGLYCINE-GENERATING ENZYME"/>
    <property type="match status" value="1"/>
</dbReference>
<dbReference type="SUPFAM" id="SSF56436">
    <property type="entry name" value="C-type lectin-like"/>
    <property type="match status" value="1"/>
</dbReference>
<feature type="region of interest" description="Disordered" evidence="1">
    <location>
        <begin position="257"/>
        <end position="309"/>
    </location>
</feature>
<dbReference type="RefSeq" id="WP_004772705.1">
    <property type="nucleotide sequence ID" value="NZ_KB849357.1"/>
</dbReference>
<dbReference type="Gene3D" id="3.90.1580.10">
    <property type="entry name" value="paralog of FGE (formylglycine-generating enzyme)"/>
    <property type="match status" value="1"/>
</dbReference>
<dbReference type="HOGENOM" id="CLU_012431_8_0_6"/>
<dbReference type="PATRIC" id="fig|1217712.3.peg.2841"/>
<sequence>MILKKMIKQNLAIILLSSTALTACAKPASDSSQKTQTPVSQKNLSAEQQKQLQQLLEKTKKNLILVKGGSFMMGDFGPEHSVDKLPYDGKGDSKPLHKVTLDDFQLSATKATYADFDIYTDVTGQKKVGNFDEFSIKERAPTAAAGINWQQGRDYCQWLGQQLNLKMDLPTEAQWEYAARNRGQYVLYATDNGKIDIGRNIWSFEQRQNIQDKTKVYKNISTLQQFPPSPLGFYDMLTDNYEWMLDWYAPDYYSKSPEKNPQGPATGTLKVVRSSAPDDGQNMHMGGKGLTMQRHAMHPVEDPKRAKSELVKKYNLDLNQNNSVRCASSP</sequence>
<evidence type="ECO:0000259" key="3">
    <source>
        <dbReference type="Pfam" id="PF03781"/>
    </source>
</evidence>
<dbReference type="PROSITE" id="PS51257">
    <property type="entry name" value="PROKAR_LIPOPROTEIN"/>
    <property type="match status" value="1"/>
</dbReference>
<feature type="signal peptide" evidence="2">
    <location>
        <begin position="1"/>
        <end position="25"/>
    </location>
</feature>
<dbReference type="InterPro" id="IPR016187">
    <property type="entry name" value="CTDL_fold"/>
</dbReference>
<dbReference type="InterPro" id="IPR005532">
    <property type="entry name" value="SUMF_dom"/>
</dbReference>
<dbReference type="Proteomes" id="UP000013049">
    <property type="component" value="Unassembled WGS sequence"/>
</dbReference>
<feature type="compositionally biased region" description="Basic and acidic residues" evidence="1">
    <location>
        <begin position="298"/>
        <end position="309"/>
    </location>
</feature>
<dbReference type="AlphaFoldDB" id="N8W4T6"/>
<dbReference type="Pfam" id="PF03781">
    <property type="entry name" value="FGE-sulfatase"/>
    <property type="match status" value="1"/>
</dbReference>
<dbReference type="eggNOG" id="COG1262">
    <property type="taxonomic scope" value="Bacteria"/>
</dbReference>
<reference evidence="4 5" key="1">
    <citation type="submission" date="2013-02" db="EMBL/GenBank/DDBJ databases">
        <title>The Genome Sequence of Acinetobacter sp. NIPH 758.</title>
        <authorList>
            <consortium name="The Broad Institute Genome Sequencing Platform"/>
            <consortium name="The Broad Institute Genome Sequencing Center for Infectious Disease"/>
            <person name="Cerqueira G."/>
            <person name="Feldgarden M."/>
            <person name="Courvalin P."/>
            <person name="Perichon B."/>
            <person name="Grillot-Courvalin C."/>
            <person name="Clermont D."/>
            <person name="Rocha E."/>
            <person name="Yoon E.-J."/>
            <person name="Nemec A."/>
            <person name="Walker B."/>
            <person name="Young S.K."/>
            <person name="Zeng Q."/>
            <person name="Gargeya S."/>
            <person name="Fitzgerald M."/>
            <person name="Haas B."/>
            <person name="Abouelleil A."/>
            <person name="Alvarado L."/>
            <person name="Arachchi H.M."/>
            <person name="Berlin A.M."/>
            <person name="Chapman S.B."/>
            <person name="Dewar J."/>
            <person name="Goldberg J."/>
            <person name="Griggs A."/>
            <person name="Gujja S."/>
            <person name="Hansen M."/>
            <person name="Howarth C."/>
            <person name="Imamovic A."/>
            <person name="Larimer J."/>
            <person name="McCowan C."/>
            <person name="Murphy C."/>
            <person name="Neiman D."/>
            <person name="Pearson M."/>
            <person name="Priest M."/>
            <person name="Roberts A."/>
            <person name="Saif S."/>
            <person name="Shea T."/>
            <person name="Sisk P."/>
            <person name="Sykes S."/>
            <person name="Wortman J."/>
            <person name="Nusbaum C."/>
            <person name="Birren B."/>
        </authorList>
    </citation>
    <scope>NUCLEOTIDE SEQUENCE [LARGE SCALE GENOMIC DNA]</scope>
    <source>
        <strain evidence="4 5">NIPH 758</strain>
    </source>
</reference>
<dbReference type="InterPro" id="IPR042095">
    <property type="entry name" value="SUMF_sf"/>
</dbReference>
<evidence type="ECO:0000256" key="2">
    <source>
        <dbReference type="SAM" id="SignalP"/>
    </source>
</evidence>
<name>N8W4T6_9GAMM</name>
<evidence type="ECO:0000256" key="1">
    <source>
        <dbReference type="SAM" id="MobiDB-lite"/>
    </source>
</evidence>
<dbReference type="InterPro" id="IPR051043">
    <property type="entry name" value="Sulfatase_Mod_Factor_Kinase"/>
</dbReference>
<evidence type="ECO:0000313" key="4">
    <source>
        <dbReference type="EMBL" id="ENU91853.1"/>
    </source>
</evidence>
<gene>
    <name evidence="4" type="ORF">F971_02946</name>
</gene>
<dbReference type="GO" id="GO:0120147">
    <property type="term" value="F:formylglycine-generating oxidase activity"/>
    <property type="evidence" value="ECO:0007669"/>
    <property type="project" value="TreeGrafter"/>
</dbReference>
<feature type="domain" description="Sulfatase-modifying factor enzyme-like" evidence="3">
    <location>
        <begin position="61"/>
        <end position="273"/>
    </location>
</feature>
<keyword evidence="2" id="KW-0732">Signal</keyword>
<feature type="chain" id="PRO_5004134285" description="Sulfatase-modifying factor enzyme-like domain-containing protein" evidence="2">
    <location>
        <begin position="26"/>
        <end position="330"/>
    </location>
</feature>
<dbReference type="PANTHER" id="PTHR23150">
    <property type="entry name" value="SULFATASE MODIFYING FACTOR 1, 2"/>
    <property type="match status" value="1"/>
</dbReference>
<protein>
    <recommendedName>
        <fullName evidence="3">Sulfatase-modifying factor enzyme-like domain-containing protein</fullName>
    </recommendedName>
</protein>